<feature type="non-terminal residue" evidence="3">
    <location>
        <position position="132"/>
    </location>
</feature>
<dbReference type="InterPro" id="IPR001902">
    <property type="entry name" value="SLC26A/SulP_fam"/>
</dbReference>
<dbReference type="Gene3D" id="3.30.750.24">
    <property type="entry name" value="STAS domain"/>
    <property type="match status" value="1"/>
</dbReference>
<dbReference type="Proteomes" id="UP000471166">
    <property type="component" value="Unassembled WGS sequence"/>
</dbReference>
<organism evidence="3 4">
    <name type="scientific">Nocardia cyriacigeorgica</name>
    <dbReference type="NCBI Taxonomy" id="135487"/>
    <lineage>
        <taxon>Bacteria</taxon>
        <taxon>Bacillati</taxon>
        <taxon>Actinomycetota</taxon>
        <taxon>Actinomycetes</taxon>
        <taxon>Mycobacteriales</taxon>
        <taxon>Nocardiaceae</taxon>
        <taxon>Nocardia</taxon>
    </lineage>
</organism>
<evidence type="ECO:0000313" key="3">
    <source>
        <dbReference type="EMBL" id="NEW36940.1"/>
    </source>
</evidence>
<evidence type="ECO:0000313" key="4">
    <source>
        <dbReference type="Proteomes" id="UP000471166"/>
    </source>
</evidence>
<accession>A0A6P1CWS8</accession>
<dbReference type="PANTHER" id="PTHR11814">
    <property type="entry name" value="SULFATE TRANSPORTER"/>
    <property type="match status" value="1"/>
</dbReference>
<dbReference type="InterPro" id="IPR036513">
    <property type="entry name" value="STAS_dom_sf"/>
</dbReference>
<dbReference type="EMBL" id="JAAGVB010000222">
    <property type="protein sequence ID" value="NEW36940.1"/>
    <property type="molecule type" value="Genomic_DNA"/>
</dbReference>
<feature type="region of interest" description="Disordered" evidence="1">
    <location>
        <begin position="107"/>
        <end position="132"/>
    </location>
</feature>
<dbReference type="RefSeq" id="WP_163848519.1">
    <property type="nucleotide sequence ID" value="NZ_JAAGVB010000222.1"/>
</dbReference>
<protein>
    <submittedName>
        <fullName evidence="3">STAS domain-containing protein</fullName>
    </submittedName>
</protein>
<comment type="caution">
    <text evidence="3">The sequence shown here is derived from an EMBL/GenBank/DDBJ whole genome shotgun (WGS) entry which is preliminary data.</text>
</comment>
<proteinExistence type="predicted"/>
<dbReference type="GO" id="GO:0055085">
    <property type="term" value="P:transmembrane transport"/>
    <property type="evidence" value="ECO:0007669"/>
    <property type="project" value="InterPro"/>
</dbReference>
<feature type="non-terminal residue" evidence="3">
    <location>
        <position position="1"/>
    </location>
</feature>
<dbReference type="PROSITE" id="PS50801">
    <property type="entry name" value="STAS"/>
    <property type="match status" value="1"/>
</dbReference>
<feature type="domain" description="STAS" evidence="2">
    <location>
        <begin position="1"/>
        <end position="102"/>
    </location>
</feature>
<dbReference type="CDD" id="cd07042">
    <property type="entry name" value="STAS_SulP_like_sulfate_transporter"/>
    <property type="match status" value="1"/>
</dbReference>
<dbReference type="Pfam" id="PF01740">
    <property type="entry name" value="STAS"/>
    <property type="match status" value="1"/>
</dbReference>
<dbReference type="AlphaFoldDB" id="A0A6P1CWS8"/>
<dbReference type="SUPFAM" id="SSF52091">
    <property type="entry name" value="SpoIIaa-like"/>
    <property type="match status" value="1"/>
</dbReference>
<dbReference type="InterPro" id="IPR002645">
    <property type="entry name" value="STAS_dom"/>
</dbReference>
<dbReference type="GO" id="GO:0016020">
    <property type="term" value="C:membrane"/>
    <property type="evidence" value="ECO:0007669"/>
    <property type="project" value="InterPro"/>
</dbReference>
<reference evidence="3 4" key="1">
    <citation type="submission" date="2020-01" db="EMBL/GenBank/DDBJ databases">
        <title>Genetics and antimicrobial susceptibilities of Nocardia species isolated from the soil; a comparison with species isolated from humans.</title>
        <authorList>
            <person name="Carrasco G."/>
            <person name="Monzon S."/>
            <person name="Sansegundo M."/>
            <person name="Garcia E."/>
            <person name="Garrido N."/>
            <person name="Medina M.J."/>
            <person name="Villalon P."/>
            <person name="Ramirez-Arocha A.C."/>
            <person name="Jimenez P."/>
            <person name="Cuesta I."/>
            <person name="Valdezate S."/>
        </authorList>
    </citation>
    <scope>NUCLEOTIDE SEQUENCE [LARGE SCALE GENOMIC DNA]</scope>
    <source>
        <strain evidence="3 4">CNM20110626</strain>
    </source>
</reference>
<sequence length="132" mass="14349">PLCFANAEDFRRRALEAIDQQADRDSSPVRWFVLNAEANVEVDLTAMDAVEQLRCELSSRGVDFAMARVKQDLRDDLDAAGLTDRIGAEHLYPTLPTAVAAYEARLRSQQGGAAASDDRGPADAGKAAREQS</sequence>
<feature type="compositionally biased region" description="Basic and acidic residues" evidence="1">
    <location>
        <begin position="116"/>
        <end position="132"/>
    </location>
</feature>
<evidence type="ECO:0000256" key="1">
    <source>
        <dbReference type="SAM" id="MobiDB-lite"/>
    </source>
</evidence>
<name>A0A6P1CWS8_9NOCA</name>
<evidence type="ECO:0000259" key="2">
    <source>
        <dbReference type="PROSITE" id="PS50801"/>
    </source>
</evidence>
<gene>
    <name evidence="3" type="ORF">GV791_30975</name>
</gene>